<dbReference type="SUPFAM" id="SSF81321">
    <property type="entry name" value="Family A G protein-coupled receptor-like"/>
    <property type="match status" value="1"/>
</dbReference>
<evidence type="ECO:0000256" key="6">
    <source>
        <dbReference type="RuleBase" id="RU000688"/>
    </source>
</evidence>
<evidence type="ECO:0000256" key="1">
    <source>
        <dbReference type="ARBA" id="ARBA00004651"/>
    </source>
</evidence>
<evidence type="ECO:0000256" key="5">
    <source>
        <dbReference type="ARBA" id="ARBA00023136"/>
    </source>
</evidence>
<dbReference type="Gene3D" id="1.20.1070.10">
    <property type="entry name" value="Rhodopsin 7-helix transmembrane proteins"/>
    <property type="match status" value="1"/>
</dbReference>
<gene>
    <name evidence="10" type="primary">LOC116302946</name>
</gene>
<evidence type="ECO:0000256" key="3">
    <source>
        <dbReference type="ARBA" id="ARBA00022692"/>
    </source>
</evidence>
<keyword evidence="6" id="KW-0297">G-protein coupled receptor</keyword>
<keyword evidence="5 7" id="KW-0472">Membrane</keyword>
<comment type="subcellular location">
    <subcellularLocation>
        <location evidence="1">Cell membrane</location>
        <topology evidence="1">Multi-pass membrane protein</topology>
    </subcellularLocation>
</comment>
<dbReference type="OrthoDB" id="5969463at2759"/>
<feature type="transmembrane region" description="Helical" evidence="7">
    <location>
        <begin position="105"/>
        <end position="121"/>
    </location>
</feature>
<dbReference type="PANTHER" id="PTHR22750">
    <property type="entry name" value="G-PROTEIN COUPLED RECEPTOR"/>
    <property type="match status" value="1"/>
</dbReference>
<feature type="transmembrane region" description="Helical" evidence="7">
    <location>
        <begin position="127"/>
        <end position="146"/>
    </location>
</feature>
<dbReference type="Pfam" id="PF00001">
    <property type="entry name" value="7tm_1"/>
    <property type="match status" value="2"/>
</dbReference>
<keyword evidence="6" id="KW-0675">Receptor</keyword>
<keyword evidence="2" id="KW-1003">Cell membrane</keyword>
<keyword evidence="4 7" id="KW-1133">Transmembrane helix</keyword>
<keyword evidence="3 6" id="KW-0812">Transmembrane</keyword>
<dbReference type="KEGG" id="aten:116302946"/>
<protein>
    <submittedName>
        <fullName evidence="10">Melanocyte-stimulating hormone receptor-like</fullName>
    </submittedName>
</protein>
<dbReference type="GeneID" id="116302946"/>
<feature type="transmembrane region" description="Helical" evidence="7">
    <location>
        <begin position="64"/>
        <end position="84"/>
    </location>
</feature>
<dbReference type="PROSITE" id="PS00237">
    <property type="entry name" value="G_PROTEIN_RECEP_F1_1"/>
    <property type="match status" value="1"/>
</dbReference>
<feature type="transmembrane region" description="Helical" evidence="7">
    <location>
        <begin position="20"/>
        <end position="44"/>
    </location>
</feature>
<comment type="similarity">
    <text evidence="6">Belongs to the G-protein coupled receptor 1 family.</text>
</comment>
<dbReference type="Proteomes" id="UP000515163">
    <property type="component" value="Unplaced"/>
</dbReference>
<sequence>MHLLTAILKTPTLHTPSNVLLCFLAFSDFGVGFVVQPLSIAATIVSNAHGHQQLLKTCTESASVLLYGASMLTMTAIAVDRYLALLLHLRYRTIVTVPRTLKLKTLLWFIALCIYFFRYLVDKKARYISIITFILVLLFTSSYCYIQILRIVQRHRRQILDQTLSITRQFSSSCVPTVGQGKSITTMYYIHGLFVVCVIPYIVGIFLLLKFGQSRSVTIYRYAAWTALTLNSVLNPFLYCWRIQGIKIAIKTLLKSFIDKSRLNRVGIV</sequence>
<dbReference type="InterPro" id="IPR017452">
    <property type="entry name" value="GPCR_Rhodpsn_7TM"/>
</dbReference>
<evidence type="ECO:0000313" key="10">
    <source>
        <dbReference type="RefSeq" id="XP_031568236.1"/>
    </source>
</evidence>
<feature type="domain" description="G-protein coupled receptors family 1 profile" evidence="8">
    <location>
        <begin position="1"/>
        <end position="239"/>
    </location>
</feature>
<reference evidence="10" key="1">
    <citation type="submission" date="2025-08" db="UniProtKB">
        <authorList>
            <consortium name="RefSeq"/>
        </authorList>
    </citation>
    <scope>IDENTIFICATION</scope>
    <source>
        <tissue evidence="10">Tentacle</tissue>
    </source>
</reference>
<organism evidence="9 10">
    <name type="scientific">Actinia tenebrosa</name>
    <name type="common">Australian red waratah sea anemone</name>
    <dbReference type="NCBI Taxonomy" id="6105"/>
    <lineage>
        <taxon>Eukaryota</taxon>
        <taxon>Metazoa</taxon>
        <taxon>Cnidaria</taxon>
        <taxon>Anthozoa</taxon>
        <taxon>Hexacorallia</taxon>
        <taxon>Actiniaria</taxon>
        <taxon>Actiniidae</taxon>
        <taxon>Actinia</taxon>
    </lineage>
</organism>
<evidence type="ECO:0000256" key="2">
    <source>
        <dbReference type="ARBA" id="ARBA00022475"/>
    </source>
</evidence>
<keyword evidence="9" id="KW-1185">Reference proteome</keyword>
<evidence type="ECO:0000256" key="4">
    <source>
        <dbReference type="ARBA" id="ARBA00022989"/>
    </source>
</evidence>
<evidence type="ECO:0000256" key="7">
    <source>
        <dbReference type="SAM" id="Phobius"/>
    </source>
</evidence>
<dbReference type="RefSeq" id="XP_031568236.1">
    <property type="nucleotide sequence ID" value="XM_031712376.1"/>
</dbReference>
<evidence type="ECO:0000259" key="8">
    <source>
        <dbReference type="PROSITE" id="PS50262"/>
    </source>
</evidence>
<dbReference type="GO" id="GO:0004930">
    <property type="term" value="F:G protein-coupled receptor activity"/>
    <property type="evidence" value="ECO:0007669"/>
    <property type="project" value="UniProtKB-KW"/>
</dbReference>
<dbReference type="PROSITE" id="PS50262">
    <property type="entry name" value="G_PROTEIN_RECEP_F1_2"/>
    <property type="match status" value="1"/>
</dbReference>
<proteinExistence type="inferred from homology"/>
<accession>A0A6P8IMJ0</accession>
<feature type="transmembrane region" description="Helical" evidence="7">
    <location>
        <begin position="222"/>
        <end position="241"/>
    </location>
</feature>
<dbReference type="InterPro" id="IPR000276">
    <property type="entry name" value="GPCR_Rhodpsn"/>
</dbReference>
<dbReference type="PRINTS" id="PR00237">
    <property type="entry name" value="GPCRRHODOPSN"/>
</dbReference>
<dbReference type="CDD" id="cd00637">
    <property type="entry name" value="7tm_classA_rhodopsin-like"/>
    <property type="match status" value="1"/>
</dbReference>
<dbReference type="GO" id="GO:0005886">
    <property type="term" value="C:plasma membrane"/>
    <property type="evidence" value="ECO:0007669"/>
    <property type="project" value="UniProtKB-SubCell"/>
</dbReference>
<feature type="transmembrane region" description="Helical" evidence="7">
    <location>
        <begin position="188"/>
        <end position="210"/>
    </location>
</feature>
<keyword evidence="6" id="KW-0807">Transducer</keyword>
<evidence type="ECO:0000313" key="9">
    <source>
        <dbReference type="Proteomes" id="UP000515163"/>
    </source>
</evidence>
<name>A0A6P8IMJ0_ACTTE</name>
<dbReference type="AlphaFoldDB" id="A0A6P8IMJ0"/>
<dbReference type="InParanoid" id="A0A6P8IMJ0"/>